<protein>
    <submittedName>
        <fullName evidence="3">Uncharacterized protein</fullName>
    </submittedName>
</protein>
<feature type="compositionally biased region" description="Low complexity" evidence="1">
    <location>
        <begin position="13"/>
        <end position="25"/>
    </location>
</feature>
<proteinExistence type="predicted"/>
<feature type="region of interest" description="Disordered" evidence="1">
    <location>
        <begin position="13"/>
        <end position="45"/>
    </location>
</feature>
<dbReference type="EMBL" id="JBFAQK010000058">
    <property type="protein sequence ID" value="MEV4684716.1"/>
    <property type="molecule type" value="Genomic_DNA"/>
</dbReference>
<accession>A0ABV3I280</accession>
<keyword evidence="2" id="KW-0732">Signal</keyword>
<evidence type="ECO:0000256" key="1">
    <source>
        <dbReference type="SAM" id="MobiDB-lite"/>
    </source>
</evidence>
<sequence length="69" mass="6485">MAAAVAVGGAAASASAAPSSPSIGIDGPGGHGGGHGERPIMFGPFEIPRNGNVSAGFQWGTSNGGGFGF</sequence>
<feature type="signal peptide" evidence="2">
    <location>
        <begin position="1"/>
        <end position="16"/>
    </location>
</feature>
<dbReference type="RefSeq" id="WP_364599827.1">
    <property type="nucleotide sequence ID" value="NZ_JBFAQK010000058.1"/>
</dbReference>
<comment type="caution">
    <text evidence="3">The sequence shown here is derived from an EMBL/GenBank/DDBJ whole genome shotgun (WGS) entry which is preliminary data.</text>
</comment>
<organism evidence="3 4">
    <name type="scientific">Streptomyces kurssanovii</name>
    <dbReference type="NCBI Taxonomy" id="67312"/>
    <lineage>
        <taxon>Bacteria</taxon>
        <taxon>Bacillati</taxon>
        <taxon>Actinomycetota</taxon>
        <taxon>Actinomycetes</taxon>
        <taxon>Kitasatosporales</taxon>
        <taxon>Streptomycetaceae</taxon>
        <taxon>Streptomyces</taxon>
    </lineage>
</organism>
<evidence type="ECO:0000313" key="4">
    <source>
        <dbReference type="Proteomes" id="UP001552521"/>
    </source>
</evidence>
<gene>
    <name evidence="3" type="ORF">AB0K36_28575</name>
</gene>
<feature type="chain" id="PRO_5046868992" evidence="2">
    <location>
        <begin position="17"/>
        <end position="69"/>
    </location>
</feature>
<evidence type="ECO:0000256" key="2">
    <source>
        <dbReference type="SAM" id="SignalP"/>
    </source>
</evidence>
<reference evidence="3 4" key="1">
    <citation type="submission" date="2024-06" db="EMBL/GenBank/DDBJ databases">
        <title>The Natural Products Discovery Center: Release of the First 8490 Sequenced Strains for Exploring Actinobacteria Biosynthetic Diversity.</title>
        <authorList>
            <person name="Kalkreuter E."/>
            <person name="Kautsar S.A."/>
            <person name="Yang D."/>
            <person name="Bader C.D."/>
            <person name="Teijaro C.N."/>
            <person name="Fluegel L."/>
            <person name="Davis C.M."/>
            <person name="Simpson J.R."/>
            <person name="Lauterbach L."/>
            <person name="Steele A.D."/>
            <person name="Gui C."/>
            <person name="Meng S."/>
            <person name="Li G."/>
            <person name="Viehrig K."/>
            <person name="Ye F."/>
            <person name="Su P."/>
            <person name="Kiefer A.F."/>
            <person name="Nichols A."/>
            <person name="Cepeda A.J."/>
            <person name="Yan W."/>
            <person name="Fan B."/>
            <person name="Jiang Y."/>
            <person name="Adhikari A."/>
            <person name="Zheng C.-J."/>
            <person name="Schuster L."/>
            <person name="Cowan T.M."/>
            <person name="Smanski M.J."/>
            <person name="Chevrette M.G."/>
            <person name="De Carvalho L.P.S."/>
            <person name="Shen B."/>
        </authorList>
    </citation>
    <scope>NUCLEOTIDE SEQUENCE [LARGE SCALE GENOMIC DNA]</scope>
    <source>
        <strain evidence="3 4">NPDC049344</strain>
    </source>
</reference>
<name>A0ABV3I280_9ACTN</name>
<keyword evidence="4" id="KW-1185">Reference proteome</keyword>
<evidence type="ECO:0000313" key="3">
    <source>
        <dbReference type="EMBL" id="MEV4684716.1"/>
    </source>
</evidence>
<dbReference type="Proteomes" id="UP001552521">
    <property type="component" value="Unassembled WGS sequence"/>
</dbReference>